<dbReference type="KEGG" id="mif:Metin_0144"/>
<keyword evidence="2" id="KW-0479">Metal-binding</keyword>
<keyword evidence="4" id="KW-0411">Iron-sulfur</keyword>
<dbReference type="InterPro" id="IPR007197">
    <property type="entry name" value="rSAM"/>
</dbReference>
<keyword evidence="1" id="KW-0949">S-adenosyl-L-methionine</keyword>
<dbReference type="PANTHER" id="PTHR43075">
    <property type="entry name" value="FORMATE LYASE ACTIVATING ENZYME, PUTATIVE (AFU_ORTHOLOGUE AFUA_2G15630)-RELATED"/>
    <property type="match status" value="1"/>
</dbReference>
<dbReference type="CDD" id="cd01335">
    <property type="entry name" value="Radical_SAM"/>
    <property type="match status" value="1"/>
</dbReference>
<keyword evidence="7" id="KW-1185">Reference proteome</keyword>
<dbReference type="InterPro" id="IPR013785">
    <property type="entry name" value="Aldolase_TIM"/>
</dbReference>
<dbReference type="Gene3D" id="3.20.20.70">
    <property type="entry name" value="Aldolase class I"/>
    <property type="match status" value="1"/>
</dbReference>
<evidence type="ECO:0000313" key="7">
    <source>
        <dbReference type="Proteomes" id="UP000002061"/>
    </source>
</evidence>
<dbReference type="GO" id="GO:0003824">
    <property type="term" value="F:catalytic activity"/>
    <property type="evidence" value="ECO:0007669"/>
    <property type="project" value="InterPro"/>
</dbReference>
<accession>D5VQG3</accession>
<sequence length="329" mass="39440">MRYLEIANNEKPARFLILKSIPIETLDLELEELIKIHDKLLSRINFESYSLEDISFVEPNLLDLKIKIAEEYYRNCCFCEHRCYINREKERGFCRIKESYYATEFLHYGEEKILIPSHTIFFCGCNFKCVFCQNWDISQVYFNPKIKNRCLKYDEKKMAKIIEFRRVLSKNVNFVGGEPTPHLLSILKTLKYTNVNIPVVWNSNMYLTLEALNLLDGVVDLYLTDFKFGNNECAERLSKIRNYFDIVSRNHSLLDVDVIVRHLVMPNHLYCCTERIFKFLSKFDFYVNVMFQYRPEYLAIYYKDINRTLTYEEMREALELAEKYKLKLI</sequence>
<dbReference type="Pfam" id="PF04055">
    <property type="entry name" value="Radical_SAM"/>
    <property type="match status" value="1"/>
</dbReference>
<evidence type="ECO:0000259" key="5">
    <source>
        <dbReference type="PROSITE" id="PS51918"/>
    </source>
</evidence>
<dbReference type="HOGENOM" id="CLU_062674_0_1_2"/>
<evidence type="ECO:0000256" key="3">
    <source>
        <dbReference type="ARBA" id="ARBA00023004"/>
    </source>
</evidence>
<dbReference type="SFLD" id="SFLDG01099">
    <property type="entry name" value="Uncharacterised_Radical_SAM_Su"/>
    <property type="match status" value="1"/>
</dbReference>
<evidence type="ECO:0000256" key="4">
    <source>
        <dbReference type="ARBA" id="ARBA00023014"/>
    </source>
</evidence>
<protein>
    <submittedName>
        <fullName evidence="6">Radical SAM domain protein</fullName>
    </submittedName>
</protein>
<dbReference type="GeneID" id="9131144"/>
<dbReference type="SUPFAM" id="SSF102114">
    <property type="entry name" value="Radical SAM enzymes"/>
    <property type="match status" value="1"/>
</dbReference>
<dbReference type="SFLD" id="SFLDS00029">
    <property type="entry name" value="Radical_SAM"/>
    <property type="match status" value="1"/>
</dbReference>
<dbReference type="GO" id="GO:0051536">
    <property type="term" value="F:iron-sulfur cluster binding"/>
    <property type="evidence" value="ECO:0007669"/>
    <property type="project" value="UniProtKB-KW"/>
</dbReference>
<proteinExistence type="predicted"/>
<dbReference type="Proteomes" id="UP000002061">
    <property type="component" value="Chromosome"/>
</dbReference>
<dbReference type="OrthoDB" id="371936at2157"/>
<dbReference type="InterPro" id="IPR058240">
    <property type="entry name" value="rSAM_sf"/>
</dbReference>
<evidence type="ECO:0000256" key="2">
    <source>
        <dbReference type="ARBA" id="ARBA00022723"/>
    </source>
</evidence>
<evidence type="ECO:0000256" key="1">
    <source>
        <dbReference type="ARBA" id="ARBA00022691"/>
    </source>
</evidence>
<dbReference type="EMBL" id="CP002009">
    <property type="protein sequence ID" value="ADG12816.1"/>
    <property type="molecule type" value="Genomic_DNA"/>
</dbReference>
<name>D5VQG3_METIM</name>
<dbReference type="RefSeq" id="WP_013099562.1">
    <property type="nucleotide sequence ID" value="NC_014122.1"/>
</dbReference>
<dbReference type="eggNOG" id="arCOG00934">
    <property type="taxonomic scope" value="Archaea"/>
</dbReference>
<feature type="domain" description="Radical SAM core" evidence="5">
    <location>
        <begin position="107"/>
        <end position="329"/>
    </location>
</feature>
<reference evidence="6" key="1">
    <citation type="submission" date="2010-04" db="EMBL/GenBank/DDBJ databases">
        <title>Complete sequence of Methanocaldococcus infernus ME.</title>
        <authorList>
            <consortium name="US DOE Joint Genome Institute"/>
            <person name="Lucas S."/>
            <person name="Copeland A."/>
            <person name="Lapidus A."/>
            <person name="Cheng J.-F."/>
            <person name="Bruce D."/>
            <person name="Goodwin L."/>
            <person name="Pitluck S."/>
            <person name="Munk A.C."/>
            <person name="Detter J.C."/>
            <person name="Han C."/>
            <person name="Tapia R."/>
            <person name="Land M."/>
            <person name="Hauser L."/>
            <person name="Kyrpides N."/>
            <person name="Mikhailova N."/>
            <person name="Sieprawska-Lupa M."/>
            <person name="Whitman W.B."/>
            <person name="Woyke T."/>
        </authorList>
    </citation>
    <scope>NUCLEOTIDE SEQUENCE [LARGE SCALE GENOMIC DNA]</scope>
    <source>
        <strain evidence="6">ME</strain>
    </source>
</reference>
<gene>
    <name evidence="6" type="ordered locus">Metin_0144</name>
</gene>
<dbReference type="AlphaFoldDB" id="D5VQG3"/>
<dbReference type="PROSITE" id="PS51918">
    <property type="entry name" value="RADICAL_SAM"/>
    <property type="match status" value="1"/>
</dbReference>
<dbReference type="GO" id="GO:0046872">
    <property type="term" value="F:metal ion binding"/>
    <property type="evidence" value="ECO:0007669"/>
    <property type="project" value="UniProtKB-KW"/>
</dbReference>
<dbReference type="InterPro" id="IPR040085">
    <property type="entry name" value="MJ0674-like"/>
</dbReference>
<dbReference type="STRING" id="573063.Metin_0144"/>
<organism evidence="6 7">
    <name type="scientific">Methanocaldococcus infernus (strain DSM 11812 / JCM 15783 / ME)</name>
    <dbReference type="NCBI Taxonomy" id="573063"/>
    <lineage>
        <taxon>Archaea</taxon>
        <taxon>Methanobacteriati</taxon>
        <taxon>Methanobacteriota</taxon>
        <taxon>Methanomada group</taxon>
        <taxon>Methanococci</taxon>
        <taxon>Methanococcales</taxon>
        <taxon>Methanocaldococcaceae</taxon>
        <taxon>Methanocaldococcus</taxon>
    </lineage>
</organism>
<dbReference type="PANTHER" id="PTHR43075:SF1">
    <property type="entry name" value="FORMATE LYASE ACTIVATING ENZYME, PUTATIVE (AFU_ORTHOLOGUE AFUA_2G15630)-RELATED"/>
    <property type="match status" value="1"/>
</dbReference>
<keyword evidence="3" id="KW-0408">Iron</keyword>
<evidence type="ECO:0000313" key="6">
    <source>
        <dbReference type="EMBL" id="ADG12816.1"/>
    </source>
</evidence>